<sequence>MTLDGRPPRRVGEVVEANSASFTAQCYNLYDAPPLGCIVRTGSPEVYGVVCRVATEPLDSSRPVLARGENVETEEEVFRDNPQLTRLLTSRFEALIAGHREQDTDRQYLPGLPPPVHSFVYTCDAQEVARFTMQLHLLRLLLNSGPPMADEVLSACLRGAAVTHTDPEAFMLRAGKALAAELAGDLPRLNSILKKVSP</sequence>
<evidence type="ECO:0000313" key="1">
    <source>
        <dbReference type="EMBL" id="SVA52702.1"/>
    </source>
</evidence>
<reference evidence="1" key="1">
    <citation type="submission" date="2018-05" db="EMBL/GenBank/DDBJ databases">
        <authorList>
            <person name="Lanie J.A."/>
            <person name="Ng W.-L."/>
            <person name="Kazmierczak K.M."/>
            <person name="Andrzejewski T.M."/>
            <person name="Davidsen T.M."/>
            <person name="Wayne K.J."/>
            <person name="Tettelin H."/>
            <person name="Glass J.I."/>
            <person name="Rusch D."/>
            <person name="Podicherti R."/>
            <person name="Tsui H.-C.T."/>
            <person name="Winkler M.E."/>
        </authorList>
    </citation>
    <scope>NUCLEOTIDE SEQUENCE</scope>
</reference>
<evidence type="ECO:0008006" key="2">
    <source>
        <dbReference type="Google" id="ProtNLM"/>
    </source>
</evidence>
<accession>A0A381WJT1</accession>
<protein>
    <recommendedName>
        <fullName evidence="2">Helicase HerA barrel domain-containing protein</fullName>
    </recommendedName>
</protein>
<dbReference type="AlphaFoldDB" id="A0A381WJT1"/>
<gene>
    <name evidence="1" type="ORF">METZ01_LOCUS105556</name>
</gene>
<dbReference type="EMBL" id="UINC01012013">
    <property type="protein sequence ID" value="SVA52702.1"/>
    <property type="molecule type" value="Genomic_DNA"/>
</dbReference>
<proteinExistence type="predicted"/>
<name>A0A381WJT1_9ZZZZ</name>
<organism evidence="1">
    <name type="scientific">marine metagenome</name>
    <dbReference type="NCBI Taxonomy" id="408172"/>
    <lineage>
        <taxon>unclassified sequences</taxon>
        <taxon>metagenomes</taxon>
        <taxon>ecological metagenomes</taxon>
    </lineage>
</organism>